<sequence>MDLHTYYGDSYVLHGVSLALRPGKIVVILGRNGMGKTTLIRSIAGLTPPRRGDVVFEGRSLSGLPPYAISQTGIAIVPQGRRIFRSLTVRENLALPTSGLAGRGRVPHQSGRKHWDMAEVLKAFPQLAERMDHGGGALSGGEQQMLAIGRALMANPSIILMDEPSEGLSPKLVQHVEAILQSLRAEGLAILMVEQNLGFAMAVADYVYVISSGQFVFEGTPDELSRDTGIMNSHLGLASGASH</sequence>
<dbReference type="SMART" id="SM00382">
    <property type="entry name" value="AAA"/>
    <property type="match status" value="1"/>
</dbReference>
<dbReference type="EMBL" id="JAAMRR010000215">
    <property type="protein sequence ID" value="NGX94445.1"/>
    <property type="molecule type" value="Genomic_DNA"/>
</dbReference>
<dbReference type="PROSITE" id="PS00211">
    <property type="entry name" value="ABC_TRANSPORTER_1"/>
    <property type="match status" value="1"/>
</dbReference>
<dbReference type="InterPro" id="IPR027417">
    <property type="entry name" value="P-loop_NTPase"/>
</dbReference>
<keyword evidence="3" id="KW-0547">Nucleotide-binding</keyword>
<evidence type="ECO:0000256" key="4">
    <source>
        <dbReference type="ARBA" id="ARBA00022840"/>
    </source>
</evidence>
<gene>
    <name evidence="8" type="ORF">G4V63_04190</name>
</gene>
<comment type="function">
    <text evidence="6">Involved in beta-(1--&gt;2)glucan export. Transmembrane domains (TMD) form a pore in the inner membrane and the ATP-binding domain (NBD) is responsible for energy generation.</text>
</comment>
<keyword evidence="9" id="KW-1185">Reference proteome</keyword>
<keyword evidence="5" id="KW-0029">Amino-acid transport</keyword>
<protein>
    <submittedName>
        <fullName evidence="8">ABC transporter ATP-binding protein</fullName>
    </submittedName>
</protein>
<accession>A0A7C9RD04</accession>
<evidence type="ECO:0000256" key="5">
    <source>
        <dbReference type="ARBA" id="ARBA00022970"/>
    </source>
</evidence>
<evidence type="ECO:0000256" key="6">
    <source>
        <dbReference type="ARBA" id="ARBA00024722"/>
    </source>
</evidence>
<keyword evidence="4 8" id="KW-0067">ATP-binding</keyword>
<keyword evidence="2" id="KW-0813">Transport</keyword>
<dbReference type="AlphaFoldDB" id="A0A7C9RD04"/>
<evidence type="ECO:0000259" key="7">
    <source>
        <dbReference type="PROSITE" id="PS50893"/>
    </source>
</evidence>
<dbReference type="GO" id="GO:0015807">
    <property type="term" value="P:L-amino acid transport"/>
    <property type="evidence" value="ECO:0007669"/>
    <property type="project" value="TreeGrafter"/>
</dbReference>
<comment type="caution">
    <text evidence="8">The sequence shown here is derived from an EMBL/GenBank/DDBJ whole genome shotgun (WGS) entry which is preliminary data.</text>
</comment>
<dbReference type="Gene3D" id="3.40.50.300">
    <property type="entry name" value="P-loop containing nucleotide triphosphate hydrolases"/>
    <property type="match status" value="1"/>
</dbReference>
<feature type="domain" description="ABC transporter" evidence="7">
    <location>
        <begin position="1"/>
        <end position="237"/>
    </location>
</feature>
<evidence type="ECO:0000313" key="8">
    <source>
        <dbReference type="EMBL" id="NGX94445.1"/>
    </source>
</evidence>
<dbReference type="CDD" id="cd03224">
    <property type="entry name" value="ABC_TM1139_LivF_branched"/>
    <property type="match status" value="1"/>
</dbReference>
<evidence type="ECO:0000256" key="1">
    <source>
        <dbReference type="ARBA" id="ARBA00005417"/>
    </source>
</evidence>
<dbReference type="PANTHER" id="PTHR43820">
    <property type="entry name" value="HIGH-AFFINITY BRANCHED-CHAIN AMINO ACID TRANSPORT ATP-BINDING PROTEIN LIVF"/>
    <property type="match status" value="1"/>
</dbReference>
<proteinExistence type="inferred from homology"/>
<name>A0A7C9RD04_9BRAD</name>
<dbReference type="InterPro" id="IPR003593">
    <property type="entry name" value="AAA+_ATPase"/>
</dbReference>
<dbReference type="GO" id="GO:0015658">
    <property type="term" value="F:branched-chain amino acid transmembrane transporter activity"/>
    <property type="evidence" value="ECO:0007669"/>
    <property type="project" value="TreeGrafter"/>
</dbReference>
<evidence type="ECO:0000313" key="9">
    <source>
        <dbReference type="Proteomes" id="UP000480266"/>
    </source>
</evidence>
<comment type="similarity">
    <text evidence="1">Belongs to the ABC transporter superfamily.</text>
</comment>
<dbReference type="PROSITE" id="PS50893">
    <property type="entry name" value="ABC_TRANSPORTER_2"/>
    <property type="match status" value="1"/>
</dbReference>
<dbReference type="PANTHER" id="PTHR43820:SF4">
    <property type="entry name" value="HIGH-AFFINITY BRANCHED-CHAIN AMINO ACID TRANSPORT ATP-BINDING PROTEIN LIVF"/>
    <property type="match status" value="1"/>
</dbReference>
<dbReference type="Proteomes" id="UP000480266">
    <property type="component" value="Unassembled WGS sequence"/>
</dbReference>
<dbReference type="InterPro" id="IPR003439">
    <property type="entry name" value="ABC_transporter-like_ATP-bd"/>
</dbReference>
<dbReference type="GO" id="GO:0016887">
    <property type="term" value="F:ATP hydrolysis activity"/>
    <property type="evidence" value="ECO:0007669"/>
    <property type="project" value="InterPro"/>
</dbReference>
<dbReference type="SUPFAM" id="SSF52540">
    <property type="entry name" value="P-loop containing nucleoside triphosphate hydrolases"/>
    <property type="match status" value="1"/>
</dbReference>
<evidence type="ECO:0000256" key="3">
    <source>
        <dbReference type="ARBA" id="ARBA00022741"/>
    </source>
</evidence>
<dbReference type="InterPro" id="IPR052156">
    <property type="entry name" value="BCAA_Transport_ATP-bd_LivF"/>
</dbReference>
<dbReference type="GO" id="GO:0005524">
    <property type="term" value="F:ATP binding"/>
    <property type="evidence" value="ECO:0007669"/>
    <property type="project" value="UniProtKB-KW"/>
</dbReference>
<dbReference type="Pfam" id="PF00005">
    <property type="entry name" value="ABC_tran"/>
    <property type="match status" value="1"/>
</dbReference>
<reference evidence="8" key="1">
    <citation type="submission" date="2020-02" db="EMBL/GenBank/DDBJ databases">
        <title>Draft genome sequence of Candidatus Afipia apatlaquensis IBT-C3, a potential strain for decolorization of textile dyes.</title>
        <authorList>
            <person name="Sanchez-Reyes A."/>
            <person name="Breton-Deval L."/>
            <person name="Mangelson H."/>
            <person name="Sanchez-Flores A."/>
        </authorList>
    </citation>
    <scope>NUCLEOTIDE SEQUENCE [LARGE SCALE GENOMIC DNA]</scope>
    <source>
        <strain evidence="8">IBT-C3</strain>
    </source>
</reference>
<organism evidence="8 9">
    <name type="scientific">Candidatus Afipia apatlaquensis</name>
    <dbReference type="NCBI Taxonomy" id="2712852"/>
    <lineage>
        <taxon>Bacteria</taxon>
        <taxon>Pseudomonadati</taxon>
        <taxon>Pseudomonadota</taxon>
        <taxon>Alphaproteobacteria</taxon>
        <taxon>Hyphomicrobiales</taxon>
        <taxon>Nitrobacteraceae</taxon>
        <taxon>Afipia</taxon>
    </lineage>
</organism>
<dbReference type="InterPro" id="IPR017871">
    <property type="entry name" value="ABC_transporter-like_CS"/>
</dbReference>
<evidence type="ECO:0000256" key="2">
    <source>
        <dbReference type="ARBA" id="ARBA00022448"/>
    </source>
</evidence>